<dbReference type="Proteomes" id="UP000589516">
    <property type="component" value="Unassembled WGS sequence"/>
</dbReference>
<keyword evidence="7 10" id="KW-0472">Membrane</keyword>
<evidence type="ECO:0000256" key="5">
    <source>
        <dbReference type="ARBA" id="ARBA00022989"/>
    </source>
</evidence>
<protein>
    <submittedName>
        <fullName evidence="12">Vitamin K epoxide reductase family protein</fullName>
    </submittedName>
</protein>
<feature type="transmembrane region" description="Helical" evidence="10">
    <location>
        <begin position="55"/>
        <end position="74"/>
    </location>
</feature>
<feature type="domain" description="Vitamin K epoxide reductase" evidence="11">
    <location>
        <begin position="51"/>
        <end position="192"/>
    </location>
</feature>
<dbReference type="CDD" id="cd12916">
    <property type="entry name" value="VKOR_1"/>
    <property type="match status" value="1"/>
</dbReference>
<dbReference type="GO" id="GO:0016020">
    <property type="term" value="C:membrane"/>
    <property type="evidence" value="ECO:0007669"/>
    <property type="project" value="UniProtKB-SubCell"/>
</dbReference>
<dbReference type="AlphaFoldDB" id="A0A7C8DKC1"/>
<evidence type="ECO:0000256" key="2">
    <source>
        <dbReference type="ARBA" id="ARBA00006214"/>
    </source>
</evidence>
<keyword evidence="9" id="KW-0676">Redox-active center</keyword>
<organism evidence="12 13">
    <name type="scientific">Marine Group III euryarchaeote</name>
    <dbReference type="NCBI Taxonomy" id="2173149"/>
    <lineage>
        <taxon>Archaea</taxon>
        <taxon>Methanobacteriati</taxon>
        <taxon>Thermoplasmatota</taxon>
        <taxon>Thermoplasmata</taxon>
        <taxon>Candidatus Thermoprofundales</taxon>
    </lineage>
</organism>
<dbReference type="PANTHER" id="PTHR34573">
    <property type="entry name" value="VKC DOMAIN-CONTAINING PROTEIN"/>
    <property type="match status" value="1"/>
</dbReference>
<dbReference type="InterPro" id="IPR038354">
    <property type="entry name" value="VKOR_sf"/>
</dbReference>
<dbReference type="Pfam" id="PF07884">
    <property type="entry name" value="VKOR"/>
    <property type="match status" value="1"/>
</dbReference>
<keyword evidence="8" id="KW-1015">Disulfide bond</keyword>
<evidence type="ECO:0000256" key="7">
    <source>
        <dbReference type="ARBA" id="ARBA00023136"/>
    </source>
</evidence>
<dbReference type="Gene3D" id="1.20.1440.130">
    <property type="entry name" value="VKOR domain"/>
    <property type="match status" value="1"/>
</dbReference>
<feature type="transmembrane region" description="Helical" evidence="10">
    <location>
        <begin position="167"/>
        <end position="189"/>
    </location>
</feature>
<gene>
    <name evidence="12" type="ORF">EYQ16_02280</name>
</gene>
<name>A0A7C8DKC1_9ARCH</name>
<comment type="caution">
    <text evidence="12">The sequence shown here is derived from an EMBL/GenBank/DDBJ whole genome shotgun (WGS) entry which is preliminary data.</text>
</comment>
<evidence type="ECO:0000256" key="4">
    <source>
        <dbReference type="ARBA" id="ARBA00022719"/>
    </source>
</evidence>
<sequence>MIRTAELASSVSSFTPVSGLCIGLHLPRPTSEGSKTCRLNQRSTMELPSGEERTLRIIMLLALVGLADSLYLSYLHHLVAGGGACPTQDLPGLDCGVVLASAQATLLGIPVAWLGVLGFLFIGGLALDRFLNLDRERTLLNRRLLPLVGLGGCAFGAWLTYAEAFIIHQWCPFCLLAFGLMLAMTGVALRTYADDLRAMLGK</sequence>
<reference evidence="13" key="1">
    <citation type="journal article" date="2019" name="bioRxiv">
        <title>Genome diversification in globally distributed novel marine Proteobacteria is linked to environmental adaptation.</title>
        <authorList>
            <person name="Zhou Z."/>
            <person name="Tran P.Q."/>
            <person name="Kieft K."/>
            <person name="Anantharaman K."/>
        </authorList>
    </citation>
    <scope>NUCLEOTIDE SEQUENCE [LARGE SCALE GENOMIC DNA]</scope>
</reference>
<dbReference type="InterPro" id="IPR012932">
    <property type="entry name" value="VKOR"/>
</dbReference>
<evidence type="ECO:0000313" key="12">
    <source>
        <dbReference type="EMBL" id="HIG63329.1"/>
    </source>
</evidence>
<evidence type="ECO:0000256" key="10">
    <source>
        <dbReference type="SAM" id="Phobius"/>
    </source>
</evidence>
<evidence type="ECO:0000313" key="13">
    <source>
        <dbReference type="Proteomes" id="UP000589516"/>
    </source>
</evidence>
<proteinExistence type="inferred from homology"/>
<accession>A0A7C8DKC1</accession>
<comment type="subcellular location">
    <subcellularLocation>
        <location evidence="1">Membrane</location>
        <topology evidence="1">Multi-pass membrane protein</topology>
    </subcellularLocation>
</comment>
<dbReference type="PANTHER" id="PTHR34573:SF1">
    <property type="entry name" value="VITAMIN K EPOXIDE REDUCTASE DOMAIN-CONTAINING PROTEIN"/>
    <property type="match status" value="1"/>
</dbReference>
<keyword evidence="4" id="KW-0874">Quinone</keyword>
<evidence type="ECO:0000259" key="11">
    <source>
        <dbReference type="SMART" id="SM00756"/>
    </source>
</evidence>
<evidence type="ECO:0000256" key="3">
    <source>
        <dbReference type="ARBA" id="ARBA00022692"/>
    </source>
</evidence>
<keyword evidence="3 10" id="KW-0812">Transmembrane</keyword>
<dbReference type="GO" id="GO:0016491">
    <property type="term" value="F:oxidoreductase activity"/>
    <property type="evidence" value="ECO:0007669"/>
    <property type="project" value="UniProtKB-KW"/>
</dbReference>
<dbReference type="GO" id="GO:0048038">
    <property type="term" value="F:quinone binding"/>
    <property type="evidence" value="ECO:0007669"/>
    <property type="project" value="UniProtKB-KW"/>
</dbReference>
<dbReference type="EMBL" id="DUAV01000021">
    <property type="protein sequence ID" value="HIG63329.1"/>
    <property type="molecule type" value="Genomic_DNA"/>
</dbReference>
<evidence type="ECO:0000256" key="9">
    <source>
        <dbReference type="ARBA" id="ARBA00023284"/>
    </source>
</evidence>
<dbReference type="SMART" id="SM00756">
    <property type="entry name" value="VKc"/>
    <property type="match status" value="1"/>
</dbReference>
<comment type="similarity">
    <text evidence="2">Belongs to the VKOR family.</text>
</comment>
<evidence type="ECO:0000256" key="1">
    <source>
        <dbReference type="ARBA" id="ARBA00004141"/>
    </source>
</evidence>
<feature type="transmembrane region" description="Helical" evidence="10">
    <location>
        <begin position="143"/>
        <end position="161"/>
    </location>
</feature>
<evidence type="ECO:0000256" key="6">
    <source>
        <dbReference type="ARBA" id="ARBA00023002"/>
    </source>
</evidence>
<keyword evidence="5 10" id="KW-1133">Transmembrane helix</keyword>
<keyword evidence="6" id="KW-0560">Oxidoreductase</keyword>
<feature type="transmembrane region" description="Helical" evidence="10">
    <location>
        <begin position="111"/>
        <end position="131"/>
    </location>
</feature>
<dbReference type="InterPro" id="IPR044698">
    <property type="entry name" value="VKOR/LTO1"/>
</dbReference>
<evidence type="ECO:0000256" key="8">
    <source>
        <dbReference type="ARBA" id="ARBA00023157"/>
    </source>
</evidence>